<dbReference type="EMBL" id="MU394438">
    <property type="protein sequence ID" value="KAI6080510.1"/>
    <property type="molecule type" value="Genomic_DNA"/>
</dbReference>
<proteinExistence type="predicted"/>
<name>A0ACC0CJK6_9PEZI</name>
<dbReference type="Proteomes" id="UP001497680">
    <property type="component" value="Unassembled WGS sequence"/>
</dbReference>
<sequence>MDDNSDDDDSGDNLLQISTRHKRPAIELLLDIQEEQVQQETFLRRFLSRLECFSRKRTRSLRRRRINAFKETEYVALSYTWHPSEYEDAECRRYWVQDRSGAQYFPSRVRILLRSRACFAK</sequence>
<accession>A0ACC0CJK6</accession>
<evidence type="ECO:0000313" key="1">
    <source>
        <dbReference type="EMBL" id="KAI6080510.1"/>
    </source>
</evidence>
<reference evidence="1 2" key="1">
    <citation type="journal article" date="2022" name="New Phytol.">
        <title>Ecological generalism drives hyperdiversity of secondary metabolite gene clusters in xylarialean endophytes.</title>
        <authorList>
            <person name="Franco M.E.E."/>
            <person name="Wisecaver J.H."/>
            <person name="Arnold A.E."/>
            <person name="Ju Y.M."/>
            <person name="Slot J.C."/>
            <person name="Ahrendt S."/>
            <person name="Moore L.P."/>
            <person name="Eastman K.E."/>
            <person name="Scott K."/>
            <person name="Konkel Z."/>
            <person name="Mondo S.J."/>
            <person name="Kuo A."/>
            <person name="Hayes R.D."/>
            <person name="Haridas S."/>
            <person name="Andreopoulos B."/>
            <person name="Riley R."/>
            <person name="LaButti K."/>
            <person name="Pangilinan J."/>
            <person name="Lipzen A."/>
            <person name="Amirebrahimi M."/>
            <person name="Yan J."/>
            <person name="Adam C."/>
            <person name="Keymanesh K."/>
            <person name="Ng V."/>
            <person name="Louie K."/>
            <person name="Northen T."/>
            <person name="Drula E."/>
            <person name="Henrissat B."/>
            <person name="Hsieh H.M."/>
            <person name="Youens-Clark K."/>
            <person name="Lutzoni F."/>
            <person name="Miadlikowska J."/>
            <person name="Eastwood D.C."/>
            <person name="Hamelin R.C."/>
            <person name="Grigoriev I.V."/>
            <person name="U'Ren J.M."/>
        </authorList>
    </citation>
    <scope>NUCLEOTIDE SEQUENCE [LARGE SCALE GENOMIC DNA]</scope>
    <source>
        <strain evidence="1 2">ER1909</strain>
    </source>
</reference>
<gene>
    <name evidence="1" type="ORF">F4821DRAFT_55222</name>
</gene>
<evidence type="ECO:0000313" key="2">
    <source>
        <dbReference type="Proteomes" id="UP001497680"/>
    </source>
</evidence>
<protein>
    <submittedName>
        <fullName evidence="1">Uncharacterized protein</fullName>
    </submittedName>
</protein>
<organism evidence="1 2">
    <name type="scientific">Hypoxylon rubiginosum</name>
    <dbReference type="NCBI Taxonomy" id="110542"/>
    <lineage>
        <taxon>Eukaryota</taxon>
        <taxon>Fungi</taxon>
        <taxon>Dikarya</taxon>
        <taxon>Ascomycota</taxon>
        <taxon>Pezizomycotina</taxon>
        <taxon>Sordariomycetes</taxon>
        <taxon>Xylariomycetidae</taxon>
        <taxon>Xylariales</taxon>
        <taxon>Hypoxylaceae</taxon>
        <taxon>Hypoxylon</taxon>
    </lineage>
</organism>
<keyword evidence="2" id="KW-1185">Reference proteome</keyword>
<comment type="caution">
    <text evidence="1">The sequence shown here is derived from an EMBL/GenBank/DDBJ whole genome shotgun (WGS) entry which is preliminary data.</text>
</comment>